<evidence type="ECO:0000256" key="4">
    <source>
        <dbReference type="SAM" id="SignalP"/>
    </source>
</evidence>
<dbReference type="PIRSF" id="PIRSF002094">
    <property type="entry name" value="OMP26_Skp"/>
    <property type="match status" value="1"/>
</dbReference>
<dbReference type="PANTHER" id="PTHR35089">
    <property type="entry name" value="CHAPERONE PROTEIN SKP"/>
    <property type="match status" value="1"/>
</dbReference>
<dbReference type="GO" id="GO:0051082">
    <property type="term" value="F:unfolded protein binding"/>
    <property type="evidence" value="ECO:0007669"/>
    <property type="project" value="InterPro"/>
</dbReference>
<protein>
    <submittedName>
        <fullName evidence="5">Outer membrane protein</fullName>
    </submittedName>
</protein>
<dbReference type="AlphaFoldDB" id="S6B4A0"/>
<evidence type="ECO:0000256" key="1">
    <source>
        <dbReference type="ARBA" id="ARBA00022729"/>
    </source>
</evidence>
<evidence type="ECO:0000256" key="3">
    <source>
        <dbReference type="SAM" id="Coils"/>
    </source>
</evidence>
<dbReference type="InterPro" id="IPR005632">
    <property type="entry name" value="Chaperone_Skp"/>
</dbReference>
<evidence type="ECO:0000313" key="5">
    <source>
        <dbReference type="EMBL" id="BAN35447.1"/>
    </source>
</evidence>
<name>S6B4A0_SULDS</name>
<dbReference type="EMBL" id="AP013066">
    <property type="protein sequence ID" value="BAN35447.1"/>
    <property type="molecule type" value="Genomic_DNA"/>
</dbReference>
<feature type="signal peptide" evidence="4">
    <location>
        <begin position="1"/>
        <end position="22"/>
    </location>
</feature>
<keyword evidence="6" id="KW-1185">Reference proteome</keyword>
<dbReference type="Pfam" id="PF03938">
    <property type="entry name" value="OmpH"/>
    <property type="match status" value="1"/>
</dbReference>
<proteinExistence type="inferred from homology"/>
<dbReference type="PANTHER" id="PTHR35089:SF1">
    <property type="entry name" value="CHAPERONE PROTEIN SKP"/>
    <property type="match status" value="1"/>
</dbReference>
<feature type="coiled-coil region" evidence="3">
    <location>
        <begin position="46"/>
        <end position="113"/>
    </location>
</feature>
<comment type="similarity">
    <text evidence="2">Belongs to the skp family.</text>
</comment>
<dbReference type="STRING" id="1163617.SCD_n01626"/>
<dbReference type="RefSeq" id="WP_009205596.1">
    <property type="nucleotide sequence ID" value="NC_022357.1"/>
</dbReference>
<dbReference type="KEGG" id="sdr:SCD_n01626"/>
<reference evidence="5 6" key="1">
    <citation type="journal article" date="2012" name="Appl. Environ. Microbiol.">
        <title>Draft genome sequence of a psychrotolerant sulfur-oxidizing bacterium, Sulfuricella denitrificans skB26, and proteomic insights into cold adaptation.</title>
        <authorList>
            <person name="Watanabe T."/>
            <person name="Kojima H."/>
            <person name="Fukui M."/>
        </authorList>
    </citation>
    <scope>NUCLEOTIDE SEQUENCE [LARGE SCALE GENOMIC DNA]</scope>
    <source>
        <strain evidence="6">skB26</strain>
    </source>
</reference>
<dbReference type="HOGENOM" id="CLU_101388_1_0_4"/>
<dbReference type="InterPro" id="IPR024930">
    <property type="entry name" value="Skp_dom_sf"/>
</dbReference>
<dbReference type="SUPFAM" id="SSF111384">
    <property type="entry name" value="OmpH-like"/>
    <property type="match status" value="1"/>
</dbReference>
<accession>S6B4A0</accession>
<dbReference type="GO" id="GO:0005829">
    <property type="term" value="C:cytosol"/>
    <property type="evidence" value="ECO:0007669"/>
    <property type="project" value="TreeGrafter"/>
</dbReference>
<sequence>MNKIIAVLIAAILLPIAAGASAAEMKIGFVNTERVFREAAPAMKAQKKLEKEFAAREQELQKMAKQAKELQAHLEREGVTISESDRRNKERDLANLNRDFQRAQREFREDLNLRRNEELGSVHDRARKTIMEIAEKEKFDLVLEEAVYFSPRIDITDRVLKALSEK</sequence>
<dbReference type="eggNOG" id="COG2825">
    <property type="taxonomic scope" value="Bacteria"/>
</dbReference>
<evidence type="ECO:0000313" key="6">
    <source>
        <dbReference type="Proteomes" id="UP000015559"/>
    </source>
</evidence>
<dbReference type="SMART" id="SM00935">
    <property type="entry name" value="OmpH"/>
    <property type="match status" value="1"/>
</dbReference>
<dbReference type="Proteomes" id="UP000015559">
    <property type="component" value="Chromosome"/>
</dbReference>
<dbReference type="Gene3D" id="3.30.910.20">
    <property type="entry name" value="Skp domain"/>
    <property type="match status" value="1"/>
</dbReference>
<feature type="chain" id="PRO_5004536665" evidence="4">
    <location>
        <begin position="23"/>
        <end position="166"/>
    </location>
</feature>
<keyword evidence="3" id="KW-0175">Coiled coil</keyword>
<keyword evidence="1 4" id="KW-0732">Signal</keyword>
<evidence type="ECO:0000256" key="2">
    <source>
        <dbReference type="PIRNR" id="PIRNR002094"/>
    </source>
</evidence>
<organism evidence="5 6">
    <name type="scientific">Sulfuricella denitrificans (strain DSM 22764 / NBRC 105220 / skB26)</name>
    <dbReference type="NCBI Taxonomy" id="1163617"/>
    <lineage>
        <taxon>Bacteria</taxon>
        <taxon>Pseudomonadati</taxon>
        <taxon>Pseudomonadota</taxon>
        <taxon>Betaproteobacteria</taxon>
        <taxon>Nitrosomonadales</taxon>
        <taxon>Sulfuricellaceae</taxon>
        <taxon>Sulfuricella</taxon>
    </lineage>
</organism>
<dbReference type="GO" id="GO:0050821">
    <property type="term" value="P:protein stabilization"/>
    <property type="evidence" value="ECO:0007669"/>
    <property type="project" value="TreeGrafter"/>
</dbReference>
<gene>
    <name evidence="5" type="primary">ompH</name>
    <name evidence="5" type="ORF">SCD_n01626</name>
</gene>